<keyword evidence="1" id="KW-0489">Methyltransferase</keyword>
<keyword evidence="1" id="KW-0808">Transferase</keyword>
<reference evidence="1" key="2">
    <citation type="journal article" date="2014" name="ISME J.">
        <title>Microbial stratification in low pH oxic and suboxic macroscopic growths along an acid mine drainage.</title>
        <authorList>
            <person name="Mendez-Garcia C."/>
            <person name="Mesa V."/>
            <person name="Sprenger R.R."/>
            <person name="Richter M."/>
            <person name="Diez M.S."/>
            <person name="Solano J."/>
            <person name="Bargiela R."/>
            <person name="Golyshina O.V."/>
            <person name="Manteca A."/>
            <person name="Ramos J.L."/>
            <person name="Gallego J.R."/>
            <person name="Llorente I."/>
            <person name="Martins Dos Santos V.A."/>
            <person name="Jensen O.N."/>
            <person name="Pelaez A.I."/>
            <person name="Sanchez J."/>
            <person name="Ferrer M."/>
        </authorList>
    </citation>
    <scope>NUCLEOTIDE SEQUENCE</scope>
</reference>
<reference evidence="1" key="1">
    <citation type="submission" date="2013-08" db="EMBL/GenBank/DDBJ databases">
        <authorList>
            <person name="Mendez C."/>
            <person name="Richter M."/>
            <person name="Ferrer M."/>
            <person name="Sanchez J."/>
        </authorList>
    </citation>
    <scope>NUCLEOTIDE SEQUENCE</scope>
</reference>
<protein>
    <submittedName>
        <fullName evidence="1">Site-specific DNA methylase</fullName>
    </submittedName>
</protein>
<dbReference type="AlphaFoldDB" id="T1BIL1"/>
<proteinExistence type="predicted"/>
<name>T1BIL1_9ZZZZ</name>
<comment type="caution">
    <text evidence="1">The sequence shown here is derived from an EMBL/GenBank/DDBJ whole genome shotgun (WGS) entry which is preliminary data.</text>
</comment>
<dbReference type="EMBL" id="AUZY01006861">
    <property type="protein sequence ID" value="EQD52959.1"/>
    <property type="molecule type" value="Genomic_DNA"/>
</dbReference>
<organism evidence="1">
    <name type="scientific">mine drainage metagenome</name>
    <dbReference type="NCBI Taxonomy" id="410659"/>
    <lineage>
        <taxon>unclassified sequences</taxon>
        <taxon>metagenomes</taxon>
        <taxon>ecological metagenomes</taxon>
    </lineage>
</organism>
<gene>
    <name evidence="1" type="ORF">B1B_10475</name>
</gene>
<dbReference type="GO" id="GO:0008168">
    <property type="term" value="F:methyltransferase activity"/>
    <property type="evidence" value="ECO:0007669"/>
    <property type="project" value="UniProtKB-KW"/>
</dbReference>
<dbReference type="InterPro" id="IPR029063">
    <property type="entry name" value="SAM-dependent_MTases_sf"/>
</dbReference>
<dbReference type="GO" id="GO:0032259">
    <property type="term" value="P:methylation"/>
    <property type="evidence" value="ECO:0007669"/>
    <property type="project" value="UniProtKB-KW"/>
</dbReference>
<feature type="non-terminal residue" evidence="1">
    <location>
        <position position="103"/>
    </location>
</feature>
<sequence>MTHAREIVVDNFACGGGASTGIETALGRPVDIAINHNAKALAVHLANHPHTLHLREDIRNLDPRHVGPGRPVGLGWFSPDCTYHSKARGGKPFRDRNRARRVR</sequence>
<dbReference type="Gene3D" id="3.40.50.150">
    <property type="entry name" value="Vaccinia Virus protein VP39"/>
    <property type="match status" value="1"/>
</dbReference>
<dbReference type="SUPFAM" id="SSF53335">
    <property type="entry name" value="S-adenosyl-L-methionine-dependent methyltransferases"/>
    <property type="match status" value="1"/>
</dbReference>
<evidence type="ECO:0000313" key="1">
    <source>
        <dbReference type="EMBL" id="EQD52959.1"/>
    </source>
</evidence>
<accession>T1BIL1</accession>